<sequence>LVKLLTPYCKLLNILQQDKARLFEVTFSMAYLLQFWELNSNRSLATKLIGRLDRHWNK</sequence>
<evidence type="ECO:0000313" key="1">
    <source>
        <dbReference type="EMBL" id="CAG8837941.1"/>
    </source>
</evidence>
<dbReference type="EMBL" id="CAJVQB010056951">
    <property type="protein sequence ID" value="CAG8837941.1"/>
    <property type="molecule type" value="Genomic_DNA"/>
</dbReference>
<evidence type="ECO:0000313" key="2">
    <source>
        <dbReference type="Proteomes" id="UP000789901"/>
    </source>
</evidence>
<dbReference type="Proteomes" id="UP000789901">
    <property type="component" value="Unassembled WGS sequence"/>
</dbReference>
<comment type="caution">
    <text evidence="1">The sequence shown here is derived from an EMBL/GenBank/DDBJ whole genome shotgun (WGS) entry which is preliminary data.</text>
</comment>
<organism evidence="1 2">
    <name type="scientific">Gigaspora margarita</name>
    <dbReference type="NCBI Taxonomy" id="4874"/>
    <lineage>
        <taxon>Eukaryota</taxon>
        <taxon>Fungi</taxon>
        <taxon>Fungi incertae sedis</taxon>
        <taxon>Mucoromycota</taxon>
        <taxon>Glomeromycotina</taxon>
        <taxon>Glomeromycetes</taxon>
        <taxon>Diversisporales</taxon>
        <taxon>Gigasporaceae</taxon>
        <taxon>Gigaspora</taxon>
    </lineage>
</organism>
<accession>A0ABN7WQM7</accession>
<proteinExistence type="predicted"/>
<gene>
    <name evidence="1" type="ORF">GMARGA_LOCUS33736</name>
</gene>
<name>A0ABN7WQM7_GIGMA</name>
<protein>
    <submittedName>
        <fullName evidence="1">17335_t:CDS:1</fullName>
    </submittedName>
</protein>
<reference evidence="1 2" key="1">
    <citation type="submission" date="2021-06" db="EMBL/GenBank/DDBJ databases">
        <authorList>
            <person name="Kallberg Y."/>
            <person name="Tangrot J."/>
            <person name="Rosling A."/>
        </authorList>
    </citation>
    <scope>NUCLEOTIDE SEQUENCE [LARGE SCALE GENOMIC DNA]</scope>
    <source>
        <strain evidence="1 2">120-4 pot B 10/14</strain>
    </source>
</reference>
<feature type="non-terminal residue" evidence="1">
    <location>
        <position position="1"/>
    </location>
</feature>
<keyword evidence="2" id="KW-1185">Reference proteome</keyword>